<gene>
    <name evidence="1" type="ORF">AN640_07975</name>
</gene>
<dbReference type="EMBL" id="LJHD01000218">
    <property type="protein sequence ID" value="ONI41450.1"/>
    <property type="molecule type" value="Genomic_DNA"/>
</dbReference>
<evidence type="ECO:0000313" key="2">
    <source>
        <dbReference type="Proteomes" id="UP000188637"/>
    </source>
</evidence>
<accession>A0ACC8XEF6</accession>
<name>A0ACC8XEF6_9FIRM</name>
<organism evidence="1 2">
    <name type="scientific">Candidatus Epulonipiscium fishelsonii</name>
    <dbReference type="NCBI Taxonomy" id="77094"/>
    <lineage>
        <taxon>Bacteria</taxon>
        <taxon>Bacillati</taxon>
        <taxon>Bacillota</taxon>
        <taxon>Clostridia</taxon>
        <taxon>Lachnospirales</taxon>
        <taxon>Lachnospiraceae</taxon>
        <taxon>Candidatus Epulonipiscium</taxon>
    </lineage>
</organism>
<comment type="caution">
    <text evidence="1">The sequence shown here is derived from an EMBL/GenBank/DDBJ whole genome shotgun (WGS) entry which is preliminary data.</text>
</comment>
<protein>
    <submittedName>
        <fullName evidence="1">Uncharacterized protein</fullName>
    </submittedName>
</protein>
<sequence>MSRNLYGGGANTNINGLKFEQDTALKEAILKIKGYKIDGNKLIYNDEPVGLLLAKHSLYKVFLEPKGVNYKEIISKQLLPDETIFIYKTQILHIIEKKFQSISGSVDEKLQTCGFKLRQYEKLINNLNEKNCWKVEVRYHYILSDWFKDKKYKDTLEYIIDEQCDYYFNELPMSVLNLPT</sequence>
<keyword evidence="2" id="KW-1185">Reference proteome</keyword>
<dbReference type="Proteomes" id="UP000188637">
    <property type="component" value="Unassembled WGS sequence"/>
</dbReference>
<reference evidence="1" key="1">
    <citation type="submission" date="2016-08" db="EMBL/GenBank/DDBJ databases">
        <authorList>
            <person name="Ngugi D.K."/>
            <person name="Miyake S."/>
            <person name="Stingl U."/>
        </authorList>
    </citation>
    <scope>NUCLEOTIDE SEQUENCE</scope>
    <source>
        <strain evidence="1">SCG-D08WGA-EpuloA1</strain>
    </source>
</reference>
<evidence type="ECO:0000313" key="1">
    <source>
        <dbReference type="EMBL" id="ONI41450.1"/>
    </source>
</evidence>
<proteinExistence type="predicted"/>